<reference evidence="2 3" key="1">
    <citation type="submission" date="2019-12" db="EMBL/GenBank/DDBJ databases">
        <title>Functional and genomic insights into the Sphingobium yanoikuyae YC-JY1, a bacterium efficiently degrading bisphenol A.</title>
        <authorList>
            <person name="Jia Y."/>
            <person name="Li X."/>
            <person name="Wang J."/>
            <person name="Eltoukhy A."/>
            <person name="Lamraoui I."/>
            <person name="Yan Y."/>
        </authorList>
    </citation>
    <scope>NUCLEOTIDE SEQUENCE [LARGE SCALE GENOMIC DNA]</scope>
    <source>
        <strain evidence="2 3">YC-JY1</strain>
    </source>
</reference>
<dbReference type="InterPro" id="IPR027417">
    <property type="entry name" value="P-loop_NTPase"/>
</dbReference>
<dbReference type="AlphaFoldDB" id="A0A6P1GII2"/>
<dbReference type="InterPro" id="IPR002586">
    <property type="entry name" value="CobQ/CobB/MinD/ParA_Nub-bd_dom"/>
</dbReference>
<name>A0A6P1GII2_SPHYA</name>
<proteinExistence type="predicted"/>
<gene>
    <name evidence="2" type="ORF">GS397_15690</name>
</gene>
<evidence type="ECO:0000313" key="2">
    <source>
        <dbReference type="EMBL" id="QHD68347.1"/>
    </source>
</evidence>
<dbReference type="Gene3D" id="3.40.50.300">
    <property type="entry name" value="P-loop containing nucleotide triphosphate hydrolases"/>
    <property type="match status" value="1"/>
</dbReference>
<dbReference type="InterPro" id="IPR050678">
    <property type="entry name" value="DNA_Partitioning_ATPase"/>
</dbReference>
<dbReference type="PANTHER" id="PTHR13696:SF52">
    <property type="entry name" value="PARA FAMILY PROTEIN CT_582"/>
    <property type="match status" value="1"/>
</dbReference>
<feature type="domain" description="CobQ/CobB/MinD/ParA nucleotide binding" evidence="1">
    <location>
        <begin position="134"/>
        <end position="172"/>
    </location>
</feature>
<dbReference type="Pfam" id="PF01656">
    <property type="entry name" value="CbiA"/>
    <property type="match status" value="1"/>
</dbReference>
<sequence length="447" mass="48701">MTSLTDVNFSSTLPHLANLIVDSFDESTLTSGTFLRDGFGRLSFYSVRHIKASEKKAFNKLALQKLGLHVSPHGALQDADSPGFEAIKQSEKFSLKLTVQDKEASVCFVDRRFFGRDWLHPPVAPAAGAPPILVFNSIKGGVGRSTALFVLSIALSRAGKNVLLVDLDLEAPGLGALLFDGSAPTFGVLDYLVESALGGVSDDDLPMFISSSTLIDREIGQGRVDLMPAVGALTIQNPKMMMAKLSRALVEVPGDTGRPTTLIQQINEMIIRASSTSHYDVVLVDARAGLSEITASPIIGLGATNLFFATDHPHSYEGYRYLLSHLSMLPVDASSDWRSRVHFVHAKAKASMEARELFNDKLYDVVSDTFYEEDEGDDVFNYSYDDKTAPHSPFRIFFSSEFIDADPVENASLLESDVYNAAFGSFIDAAFRVLGFNQEVEDAAASF</sequence>
<evidence type="ECO:0000259" key="1">
    <source>
        <dbReference type="Pfam" id="PF01656"/>
    </source>
</evidence>
<dbReference type="Proteomes" id="UP000464086">
    <property type="component" value="Chromosome"/>
</dbReference>
<dbReference type="RefSeq" id="WP_159366994.1">
    <property type="nucleotide sequence ID" value="NZ_CP047218.1"/>
</dbReference>
<evidence type="ECO:0000313" key="3">
    <source>
        <dbReference type="Proteomes" id="UP000464086"/>
    </source>
</evidence>
<dbReference type="SUPFAM" id="SSF52540">
    <property type="entry name" value="P-loop containing nucleoside triphosphate hydrolases"/>
    <property type="match status" value="1"/>
</dbReference>
<dbReference type="NCBIfam" id="NF047398">
    <property type="entry name" value="AAA_KGGVGR"/>
    <property type="match status" value="1"/>
</dbReference>
<organism evidence="2 3">
    <name type="scientific">Sphingobium yanoikuyae</name>
    <name type="common">Sphingomonas yanoikuyae</name>
    <dbReference type="NCBI Taxonomy" id="13690"/>
    <lineage>
        <taxon>Bacteria</taxon>
        <taxon>Pseudomonadati</taxon>
        <taxon>Pseudomonadota</taxon>
        <taxon>Alphaproteobacteria</taxon>
        <taxon>Sphingomonadales</taxon>
        <taxon>Sphingomonadaceae</taxon>
        <taxon>Sphingobium</taxon>
    </lineage>
</organism>
<protein>
    <submittedName>
        <fullName evidence="2">AAA family ATPase</fullName>
    </submittedName>
</protein>
<accession>A0A6P1GII2</accession>
<dbReference type="EMBL" id="CP047218">
    <property type="protein sequence ID" value="QHD68347.1"/>
    <property type="molecule type" value="Genomic_DNA"/>
</dbReference>
<dbReference type="PANTHER" id="PTHR13696">
    <property type="entry name" value="P-LOOP CONTAINING NUCLEOSIDE TRIPHOSPHATE HYDROLASE"/>
    <property type="match status" value="1"/>
</dbReference>